<comment type="caution">
    <text evidence="1">The sequence shown here is derived from an EMBL/GenBank/DDBJ whole genome shotgun (WGS) entry which is preliminary data.</text>
</comment>
<proteinExistence type="predicted"/>
<keyword evidence="2" id="KW-1185">Reference proteome</keyword>
<dbReference type="AlphaFoldDB" id="A0AAW0G4K4"/>
<dbReference type="Proteomes" id="UP001385951">
    <property type="component" value="Unassembled WGS sequence"/>
</dbReference>
<protein>
    <submittedName>
        <fullName evidence="1">Uncharacterized protein</fullName>
    </submittedName>
</protein>
<organism evidence="1 2">
    <name type="scientific">Cerrena zonata</name>
    <dbReference type="NCBI Taxonomy" id="2478898"/>
    <lineage>
        <taxon>Eukaryota</taxon>
        <taxon>Fungi</taxon>
        <taxon>Dikarya</taxon>
        <taxon>Basidiomycota</taxon>
        <taxon>Agaricomycotina</taxon>
        <taxon>Agaricomycetes</taxon>
        <taxon>Polyporales</taxon>
        <taxon>Cerrenaceae</taxon>
        <taxon>Cerrena</taxon>
    </lineage>
</organism>
<name>A0AAW0G4K4_9APHY</name>
<sequence>MSTRCFTNYGYVPYQIVPCSASVVQQPSGCGITPNTIYFCIGCGASLYFNAPKVESYKNPLYFDRVEQQAPIYICNLQTILNTQITMFATRVISVAVAAALVFVGQVQAANTIPRAALIATDPAKNIAACNPPNNGDHKVGSSCKFFSGPSDSSPVVSGTCIDQSGTLTCVRS</sequence>
<dbReference type="EMBL" id="JASBNA010000011">
    <property type="protein sequence ID" value="KAK7688258.1"/>
    <property type="molecule type" value="Genomic_DNA"/>
</dbReference>
<reference evidence="1 2" key="1">
    <citation type="submission" date="2022-09" db="EMBL/GenBank/DDBJ databases">
        <authorList>
            <person name="Palmer J.M."/>
        </authorList>
    </citation>
    <scope>NUCLEOTIDE SEQUENCE [LARGE SCALE GENOMIC DNA]</scope>
    <source>
        <strain evidence="1 2">DSM 7382</strain>
    </source>
</reference>
<evidence type="ECO:0000313" key="1">
    <source>
        <dbReference type="EMBL" id="KAK7688258.1"/>
    </source>
</evidence>
<accession>A0AAW0G4K4</accession>
<gene>
    <name evidence="1" type="ORF">QCA50_008628</name>
</gene>
<evidence type="ECO:0000313" key="2">
    <source>
        <dbReference type="Proteomes" id="UP001385951"/>
    </source>
</evidence>